<dbReference type="Proteomes" id="UP001152651">
    <property type="component" value="Unassembled WGS sequence"/>
</dbReference>
<dbReference type="NCBIfam" id="TIGR00360">
    <property type="entry name" value="ComEC_N-term"/>
    <property type="match status" value="1"/>
</dbReference>
<dbReference type="SMART" id="SM00849">
    <property type="entry name" value="Lactamase_B"/>
    <property type="match status" value="1"/>
</dbReference>
<dbReference type="PANTHER" id="PTHR30619">
    <property type="entry name" value="DNA INTERNALIZATION/COMPETENCE PROTEIN COMEC/REC2"/>
    <property type="match status" value="1"/>
</dbReference>
<dbReference type="Pfam" id="PF13567">
    <property type="entry name" value="DUF4131"/>
    <property type="match status" value="1"/>
</dbReference>
<sequence>MRVPQFACCVILGMLPLIWLPVLPPLPIIKAAIIVLSLVAFIRPKRGVRILCLLGLLFCWGVLAAWQVQLSALRIPGKNQTVEIVLSQTDGQTTHQGNITRFNGQRLFPTPLITLYGNYLPQPPCAGQRWAMTIRARAVHGQLNDGGFDSQRYALAQHQPLTGRFIDATPLDLTCTLRARLLASLQASLTDYQWRDVLLALGLGERLRVDPEIKRLMQQTGTSHLMAISGLHIALGASLGWMIIRALQFFLPCRLINWRLPLIGALVCSFLYAWLTGLQPPAVRTVVAGGIWTLLRLSGRRWRGWDVWLCCIATIVFIDPLAVLSDSLWLSAFAVATLIFWYQWVPPPRWKGCRAWCFLKEMFYLQSGLMLLLMPLQVLMFHGVSTTSLVANLLAVPVVTFVIVPLVLLGMLLHLSGPMALETVVWVCADTVMGWVFAYLRSLPDGWLSVDSRWAWATLIPWMLIIVWRLHGWRTYPALYLSGVALLTFPLWRSTPNDRWQVTMLDVGQGLSVVISRHNRAIVYDTGLAWPGGDSGTQLIIPWLRWRNLTPEGIILSHEHLDHRGGFDSLHNAWPKSWVRSPLGWNGHQGCFRGDAWQWQGLSFRVLWPLSANRQTGNNGSCVIRIDDGKNSVLLTGDIELSAEMAMQSHYWEHLRSTIIQVPHHGSNTSSGIALLQQVNGQAALASASRYNAWRLPSAKVKTRYQQHNYAWFDTPHQGQITVTFSASKWKVEGLRDQLLPRWYHQWFGEGQDNG</sequence>
<dbReference type="InterPro" id="IPR025405">
    <property type="entry name" value="DUF4131"/>
</dbReference>
<feature type="transmembrane region" description="Helical" evidence="6">
    <location>
        <begin position="390"/>
        <end position="412"/>
    </location>
</feature>
<comment type="subcellular location">
    <subcellularLocation>
        <location evidence="1">Cell membrane</location>
        <topology evidence="1">Multi-pass membrane protein</topology>
    </subcellularLocation>
</comment>
<evidence type="ECO:0000313" key="8">
    <source>
        <dbReference type="EMBL" id="CAH6635588.1"/>
    </source>
</evidence>
<comment type="caution">
    <text evidence="8">The sequence shown here is derived from an EMBL/GenBank/DDBJ whole genome shotgun (WGS) entry which is preliminary data.</text>
</comment>
<dbReference type="NCBIfam" id="TIGR00361">
    <property type="entry name" value="ComEC_Rec2"/>
    <property type="match status" value="1"/>
</dbReference>
<proteinExistence type="predicted"/>
<feature type="transmembrane region" description="Helical" evidence="6">
    <location>
        <begin position="364"/>
        <end position="384"/>
    </location>
</feature>
<keyword evidence="3 6" id="KW-0812">Transmembrane</keyword>
<evidence type="ECO:0000256" key="6">
    <source>
        <dbReference type="SAM" id="Phobius"/>
    </source>
</evidence>
<dbReference type="InterPro" id="IPR001279">
    <property type="entry name" value="Metallo-B-lactamas"/>
</dbReference>
<evidence type="ECO:0000256" key="4">
    <source>
        <dbReference type="ARBA" id="ARBA00022989"/>
    </source>
</evidence>
<keyword evidence="4 6" id="KW-1133">Transmembrane helix</keyword>
<evidence type="ECO:0000313" key="9">
    <source>
        <dbReference type="Proteomes" id="UP001152651"/>
    </source>
</evidence>
<organism evidence="8 9">
    <name type="scientific">Pseudocitrobacter vendiensis</name>
    <dbReference type="NCBI Taxonomy" id="2488306"/>
    <lineage>
        <taxon>Bacteria</taxon>
        <taxon>Pseudomonadati</taxon>
        <taxon>Pseudomonadota</taxon>
        <taxon>Gammaproteobacteria</taxon>
        <taxon>Enterobacterales</taxon>
        <taxon>Enterobacteriaceae</taxon>
        <taxon>Pseudocitrobacter</taxon>
    </lineage>
</organism>
<dbReference type="InterPro" id="IPR004797">
    <property type="entry name" value="Competence_ComEC/Rec2"/>
</dbReference>
<keyword evidence="9" id="KW-1185">Reference proteome</keyword>
<keyword evidence="5 6" id="KW-0472">Membrane</keyword>
<accession>A0ABN8T5Z6</accession>
<feature type="transmembrane region" description="Helical" evidence="6">
    <location>
        <begin position="225"/>
        <end position="244"/>
    </location>
</feature>
<feature type="transmembrane region" description="Helical" evidence="6">
    <location>
        <begin position="256"/>
        <end position="275"/>
    </location>
</feature>
<evidence type="ECO:0000256" key="3">
    <source>
        <dbReference type="ARBA" id="ARBA00022692"/>
    </source>
</evidence>
<dbReference type="NCBIfam" id="NF008580">
    <property type="entry name" value="PRK11539.1"/>
    <property type="match status" value="1"/>
</dbReference>
<feature type="transmembrane region" description="Helical" evidence="6">
    <location>
        <begin position="281"/>
        <end position="298"/>
    </location>
</feature>
<feature type="transmembrane region" description="Helical" evidence="6">
    <location>
        <begin position="22"/>
        <end position="41"/>
    </location>
</feature>
<gene>
    <name evidence="8" type="ORF">FBBNIHIM_02010</name>
</gene>
<evidence type="ECO:0000256" key="1">
    <source>
        <dbReference type="ARBA" id="ARBA00004651"/>
    </source>
</evidence>
<dbReference type="SUPFAM" id="SSF56281">
    <property type="entry name" value="Metallo-hydrolase/oxidoreductase"/>
    <property type="match status" value="1"/>
</dbReference>
<feature type="transmembrane region" description="Helical" evidence="6">
    <location>
        <begin position="454"/>
        <end position="471"/>
    </location>
</feature>
<dbReference type="Pfam" id="PF00753">
    <property type="entry name" value="Lactamase_B"/>
    <property type="match status" value="1"/>
</dbReference>
<feature type="transmembrane region" description="Helical" evidence="6">
    <location>
        <begin position="328"/>
        <end position="344"/>
    </location>
</feature>
<reference evidence="8" key="1">
    <citation type="submission" date="2022-05" db="EMBL/GenBank/DDBJ databases">
        <authorList>
            <person name="Blom J."/>
        </authorList>
    </citation>
    <scope>NUCLEOTIDE SEQUENCE</scope>
    <source>
        <strain evidence="8">Type strain: CPO20170097</strain>
    </source>
</reference>
<dbReference type="Pfam" id="PF03772">
    <property type="entry name" value="Competence"/>
    <property type="match status" value="1"/>
</dbReference>
<evidence type="ECO:0000259" key="7">
    <source>
        <dbReference type="SMART" id="SM00849"/>
    </source>
</evidence>
<feature type="transmembrane region" description="Helical" evidence="6">
    <location>
        <begin position="424"/>
        <end position="442"/>
    </location>
</feature>
<dbReference type="PANTHER" id="PTHR30619:SF1">
    <property type="entry name" value="RECOMBINATION PROTEIN 2"/>
    <property type="match status" value="1"/>
</dbReference>
<dbReference type="RefSeq" id="WP_253896764.1">
    <property type="nucleotide sequence ID" value="NZ_CALSBS010000001.1"/>
</dbReference>
<dbReference type="Gene3D" id="3.60.15.10">
    <property type="entry name" value="Ribonuclease Z/Hydroxyacylglutathione hydrolase-like"/>
    <property type="match status" value="1"/>
</dbReference>
<name>A0ABN8T5Z6_9ENTR</name>
<keyword evidence="2" id="KW-1003">Cell membrane</keyword>
<evidence type="ECO:0000256" key="5">
    <source>
        <dbReference type="ARBA" id="ARBA00023136"/>
    </source>
</evidence>
<dbReference type="InterPro" id="IPR035681">
    <property type="entry name" value="ComA-like_MBL"/>
</dbReference>
<dbReference type="InterPro" id="IPR052159">
    <property type="entry name" value="Competence_DNA_uptake"/>
</dbReference>
<evidence type="ECO:0000256" key="2">
    <source>
        <dbReference type="ARBA" id="ARBA00022475"/>
    </source>
</evidence>
<dbReference type="InterPro" id="IPR004477">
    <property type="entry name" value="ComEC_N"/>
</dbReference>
<protein>
    <submittedName>
        <fullName evidence="8">DNA internalization-related competence protein ComEC/Rec2</fullName>
    </submittedName>
</protein>
<feature type="domain" description="Metallo-beta-lactamase" evidence="7">
    <location>
        <begin position="509"/>
        <end position="690"/>
    </location>
</feature>
<dbReference type="InterPro" id="IPR036866">
    <property type="entry name" value="RibonucZ/Hydroxyglut_hydro"/>
</dbReference>
<dbReference type="EMBL" id="CALSBS010000001">
    <property type="protein sequence ID" value="CAH6635588.1"/>
    <property type="molecule type" value="Genomic_DNA"/>
</dbReference>
<dbReference type="CDD" id="cd07731">
    <property type="entry name" value="ComA-like_MBL-fold"/>
    <property type="match status" value="1"/>
</dbReference>
<feature type="transmembrane region" description="Helical" evidence="6">
    <location>
        <begin position="48"/>
        <end position="66"/>
    </location>
</feature>